<gene>
    <name evidence="2" type="ordered locus">Bcav_2905</name>
</gene>
<dbReference type="Gene3D" id="1.20.1260.10">
    <property type="match status" value="1"/>
</dbReference>
<proteinExistence type="predicted"/>
<dbReference type="EMBL" id="CP001618">
    <property type="protein sequence ID" value="ACQ81150.1"/>
    <property type="molecule type" value="Genomic_DNA"/>
</dbReference>
<dbReference type="HOGENOM" id="CLU_082377_0_0_11"/>
<accession>C5BZ35</accession>
<dbReference type="CDD" id="cd00657">
    <property type="entry name" value="Ferritin_like"/>
    <property type="match status" value="1"/>
</dbReference>
<dbReference type="Proteomes" id="UP000007962">
    <property type="component" value="Chromosome"/>
</dbReference>
<dbReference type="InterPro" id="IPR012347">
    <property type="entry name" value="Ferritin-like"/>
</dbReference>
<dbReference type="RefSeq" id="WP_015883390.1">
    <property type="nucleotide sequence ID" value="NC_012669.1"/>
</dbReference>
<dbReference type="InterPro" id="IPR009078">
    <property type="entry name" value="Ferritin-like_SF"/>
</dbReference>
<dbReference type="OrthoDB" id="3728083at2"/>
<dbReference type="InterPro" id="IPR059125">
    <property type="entry name" value="Ferritin_actino"/>
</dbReference>
<sequence>MTDAAAIADESSSAVPSLDDAEYRAAVLDVLGLLASGELASFARLAEDAPHAPDLVDRLTISRMAAGELAHIDALESYVSSLGGDLPALMERYRDVLSDFDARTVPRDWWERLIKTYIGYSLVLDFQREVAGHLDPATRAVVDEVLADSGHGDYVVGALGPVIAAEPQIGARLALWGRRIVGEGLGVASQVLAQHPDLVKLAGQALAGGPGAMLNRLSGEHARRMGRLGLTA</sequence>
<protein>
    <recommendedName>
        <fullName evidence="1">Ferritin-like domain-containing protein</fullName>
    </recommendedName>
</protein>
<evidence type="ECO:0000259" key="1">
    <source>
        <dbReference type="Pfam" id="PF13794"/>
    </source>
</evidence>
<feature type="domain" description="Ferritin-like" evidence="1">
    <location>
        <begin position="22"/>
        <end position="201"/>
    </location>
</feature>
<dbReference type="KEGG" id="bcv:Bcav_2905"/>
<evidence type="ECO:0000313" key="3">
    <source>
        <dbReference type="Proteomes" id="UP000007962"/>
    </source>
</evidence>
<dbReference type="STRING" id="471853.Bcav_2905"/>
<keyword evidence="3" id="KW-1185">Reference proteome</keyword>
<dbReference type="SUPFAM" id="SSF47240">
    <property type="entry name" value="Ferritin-like"/>
    <property type="match status" value="1"/>
</dbReference>
<dbReference type="eggNOG" id="COG3396">
    <property type="taxonomic scope" value="Bacteria"/>
</dbReference>
<name>C5BZ35_BEUC1</name>
<reference evidence="2 3" key="1">
    <citation type="journal article" date="2009" name="Stand. Genomic Sci.">
        <title>Complete genome sequence of Beutenbergia cavernae type strain (HKI 0122).</title>
        <authorList>
            <person name="Land M."/>
            <person name="Pukall R."/>
            <person name="Abt B."/>
            <person name="Goker M."/>
            <person name="Rohde M."/>
            <person name="Glavina Del Rio T."/>
            <person name="Tice H."/>
            <person name="Copeland A."/>
            <person name="Cheng J.F."/>
            <person name="Lucas S."/>
            <person name="Chen F."/>
            <person name="Nolan M."/>
            <person name="Bruce D."/>
            <person name="Goodwin L."/>
            <person name="Pitluck S."/>
            <person name="Ivanova N."/>
            <person name="Mavromatis K."/>
            <person name="Ovchinnikova G."/>
            <person name="Pati A."/>
            <person name="Chen A."/>
            <person name="Palaniappan K."/>
            <person name="Hauser L."/>
            <person name="Chang Y.J."/>
            <person name="Jefferies C.C."/>
            <person name="Saunders E."/>
            <person name="Brettin T."/>
            <person name="Detter J.C."/>
            <person name="Han C."/>
            <person name="Chain P."/>
            <person name="Bristow J."/>
            <person name="Eisen J.A."/>
            <person name="Markowitz V."/>
            <person name="Hugenholtz P."/>
            <person name="Kyrpides N.C."/>
            <person name="Klenk H.P."/>
            <person name="Lapidus A."/>
        </authorList>
    </citation>
    <scope>NUCLEOTIDE SEQUENCE [LARGE SCALE GENOMIC DNA]</scope>
    <source>
        <strain evidence="3">ATCC BAA-8 / DSM 12333 / NBRC 16432</strain>
    </source>
</reference>
<organism evidence="2 3">
    <name type="scientific">Beutenbergia cavernae (strain ATCC BAA-8 / DSM 12333 / CCUG 43141 / JCM 11478 / NBRC 16432 / NCIMB 13614 / HKI 0122)</name>
    <dbReference type="NCBI Taxonomy" id="471853"/>
    <lineage>
        <taxon>Bacteria</taxon>
        <taxon>Bacillati</taxon>
        <taxon>Actinomycetota</taxon>
        <taxon>Actinomycetes</taxon>
        <taxon>Micrococcales</taxon>
        <taxon>Beutenbergiaceae</taxon>
        <taxon>Beutenbergia</taxon>
    </lineage>
</organism>
<evidence type="ECO:0000313" key="2">
    <source>
        <dbReference type="EMBL" id="ACQ81150.1"/>
    </source>
</evidence>
<dbReference type="AlphaFoldDB" id="C5BZ35"/>
<dbReference type="Pfam" id="PF13794">
    <property type="entry name" value="MiaE_2"/>
    <property type="match status" value="1"/>
</dbReference>